<dbReference type="SUPFAM" id="SSF56112">
    <property type="entry name" value="Protein kinase-like (PK-like)"/>
    <property type="match status" value="1"/>
</dbReference>
<organism evidence="13 14">
    <name type="scientific">Labeo rohita</name>
    <name type="common">Indian major carp</name>
    <name type="synonym">Cyprinus rohita</name>
    <dbReference type="NCBI Taxonomy" id="84645"/>
    <lineage>
        <taxon>Eukaryota</taxon>
        <taxon>Metazoa</taxon>
        <taxon>Chordata</taxon>
        <taxon>Craniata</taxon>
        <taxon>Vertebrata</taxon>
        <taxon>Euteleostomi</taxon>
        <taxon>Actinopterygii</taxon>
        <taxon>Neopterygii</taxon>
        <taxon>Teleostei</taxon>
        <taxon>Ostariophysi</taxon>
        <taxon>Cypriniformes</taxon>
        <taxon>Cyprinidae</taxon>
        <taxon>Labeoninae</taxon>
        <taxon>Labeonini</taxon>
        <taxon>Labeo</taxon>
    </lineage>
</organism>
<feature type="region of interest" description="Disordered" evidence="11">
    <location>
        <begin position="15"/>
        <end position="52"/>
    </location>
</feature>
<dbReference type="SMART" id="SM00220">
    <property type="entry name" value="S_TKc"/>
    <property type="match status" value="1"/>
</dbReference>
<comment type="catalytic activity">
    <reaction evidence="8">
        <text>L-threonyl-[protein] + ATP = O-phospho-L-threonyl-[protein] + ADP + H(+)</text>
        <dbReference type="Rhea" id="RHEA:46608"/>
        <dbReference type="Rhea" id="RHEA-COMP:11060"/>
        <dbReference type="Rhea" id="RHEA-COMP:11605"/>
        <dbReference type="ChEBI" id="CHEBI:15378"/>
        <dbReference type="ChEBI" id="CHEBI:30013"/>
        <dbReference type="ChEBI" id="CHEBI:30616"/>
        <dbReference type="ChEBI" id="CHEBI:61977"/>
        <dbReference type="ChEBI" id="CHEBI:456216"/>
        <dbReference type="EC" id="2.7.11.1"/>
    </reaction>
</comment>
<feature type="region of interest" description="Disordered" evidence="11">
    <location>
        <begin position="258"/>
        <end position="278"/>
    </location>
</feature>
<dbReference type="Proteomes" id="UP000830375">
    <property type="component" value="Unassembled WGS sequence"/>
</dbReference>
<dbReference type="InterPro" id="IPR051138">
    <property type="entry name" value="PIM_Ser/Thr_kinase"/>
</dbReference>
<evidence type="ECO:0000256" key="9">
    <source>
        <dbReference type="ARBA" id="ARBA00048679"/>
    </source>
</evidence>
<evidence type="ECO:0000256" key="6">
    <source>
        <dbReference type="ARBA" id="ARBA00022777"/>
    </source>
</evidence>
<dbReference type="PANTHER" id="PTHR22984">
    <property type="entry name" value="SERINE/THREONINE-PROTEIN KINASE PIM"/>
    <property type="match status" value="1"/>
</dbReference>
<feature type="binding site" evidence="10">
    <location>
        <position position="351"/>
    </location>
    <ligand>
        <name>ATP</name>
        <dbReference type="ChEBI" id="CHEBI:30616"/>
    </ligand>
</feature>
<dbReference type="InterPro" id="IPR011009">
    <property type="entry name" value="Kinase-like_dom_sf"/>
</dbReference>
<name>A0ABQ8LNV6_LABRO</name>
<evidence type="ECO:0000256" key="4">
    <source>
        <dbReference type="ARBA" id="ARBA00022679"/>
    </source>
</evidence>
<keyword evidence="4" id="KW-0808">Transferase</keyword>
<dbReference type="Gene3D" id="1.10.510.10">
    <property type="entry name" value="Transferase(Phosphotransferase) domain 1"/>
    <property type="match status" value="1"/>
</dbReference>
<accession>A0ABQ8LNV6</accession>
<gene>
    <name evidence="13" type="ORF">H4Q32_014701</name>
</gene>
<keyword evidence="6 13" id="KW-0418">Kinase</keyword>
<evidence type="ECO:0000256" key="3">
    <source>
        <dbReference type="ARBA" id="ARBA00022527"/>
    </source>
</evidence>
<sequence>MGLLRKALTRLRKFLDGSAVQEPQPHPDQDNETPVGACAADGGSGSETRREKKLWTYQSNSQDLKEVVPVAEHQPEQEILQPAVLVTSVRSSADDAAESQVHLPADDAAESPVHLPADDAAESPVRLPADDTAESPVRLPAGGSLESAVNSTAHNACAVDPIADEGIVSADVNSAVRPKAKRDIACAVCPKLDRDIACVVCPKLDRRFACAVHPKLDKDTASAGHPKQDWDIAHAVPPEVDGNIACAVRSKVDGGTASAVCPNEDKGSASKRHPKIEHPKGVPKQIRALPLKGIPKKTRALILKGIPKLDKDHICLRYKFGGRLGKGGFGSVRKGTRYKDGLKVAVKYVLKKKDTTYITTALHPKPLPLEIALAIIINREPNCPHIIELLDWQDNPDYYLIVMEHPESSMDLEKFLKCSGGVISEQVAQYIMWQTIYAANFCCYRGVFHRDIKLQNVLVNPTTLKIKLIDFGCGDLMKDSGYTASCGTKPYFAPEYFDRGRYHAKPATVYSLGVLLFTMLHGRFPTAKDLYCLGNNQSAFAVSKECISFLWACLQRSPDCRIPLEQMIYHDCSDDKTIIYSGHGDDYARYHYRTLLNPIKITSRSLWTNFVLQQKM</sequence>
<evidence type="ECO:0000259" key="12">
    <source>
        <dbReference type="PROSITE" id="PS50011"/>
    </source>
</evidence>
<evidence type="ECO:0000256" key="2">
    <source>
        <dbReference type="ARBA" id="ARBA00012513"/>
    </source>
</evidence>
<comment type="caution">
    <text evidence="13">The sequence shown here is derived from an EMBL/GenBank/DDBJ whole genome shotgun (WGS) entry which is preliminary data.</text>
</comment>
<comment type="catalytic activity">
    <reaction evidence="9">
        <text>L-seryl-[protein] + ATP = O-phospho-L-seryl-[protein] + ADP + H(+)</text>
        <dbReference type="Rhea" id="RHEA:17989"/>
        <dbReference type="Rhea" id="RHEA-COMP:9863"/>
        <dbReference type="Rhea" id="RHEA-COMP:11604"/>
        <dbReference type="ChEBI" id="CHEBI:15378"/>
        <dbReference type="ChEBI" id="CHEBI:29999"/>
        <dbReference type="ChEBI" id="CHEBI:30616"/>
        <dbReference type="ChEBI" id="CHEBI:83421"/>
        <dbReference type="ChEBI" id="CHEBI:456216"/>
        <dbReference type="EC" id="2.7.11.1"/>
    </reaction>
</comment>
<reference evidence="13 14" key="1">
    <citation type="submission" date="2022-01" db="EMBL/GenBank/DDBJ databases">
        <title>A high-quality chromosome-level genome assembly of rohu carp, Labeo rohita.</title>
        <authorList>
            <person name="Arick M.A. II"/>
            <person name="Hsu C.-Y."/>
            <person name="Magbanua Z."/>
            <person name="Pechanova O."/>
            <person name="Grover C."/>
            <person name="Miller E."/>
            <person name="Thrash A."/>
            <person name="Ezzel L."/>
            <person name="Alam S."/>
            <person name="Benzie J."/>
            <person name="Hamilton M."/>
            <person name="Karsi A."/>
            <person name="Lawrence M.L."/>
            <person name="Peterson D.G."/>
        </authorList>
    </citation>
    <scope>NUCLEOTIDE SEQUENCE [LARGE SCALE GENOMIC DNA]</scope>
    <source>
        <strain evidence="14">BAU-BD-2019</strain>
        <tissue evidence="13">Blood</tissue>
    </source>
</reference>
<keyword evidence="3" id="KW-0723">Serine/threonine-protein kinase</keyword>
<keyword evidence="7 10" id="KW-0067">ATP-binding</keyword>
<dbReference type="InterPro" id="IPR017441">
    <property type="entry name" value="Protein_kinase_ATP_BS"/>
</dbReference>
<dbReference type="GO" id="GO:0016301">
    <property type="term" value="F:kinase activity"/>
    <property type="evidence" value="ECO:0007669"/>
    <property type="project" value="UniProtKB-KW"/>
</dbReference>
<evidence type="ECO:0000256" key="11">
    <source>
        <dbReference type="SAM" id="MobiDB-lite"/>
    </source>
</evidence>
<dbReference type="InterPro" id="IPR008271">
    <property type="entry name" value="Ser/Thr_kinase_AS"/>
</dbReference>
<protein>
    <recommendedName>
        <fullName evidence="2">non-specific serine/threonine protein kinase</fullName>
        <ecNumber evidence="2">2.7.11.1</ecNumber>
    </recommendedName>
</protein>
<dbReference type="EC" id="2.7.11.1" evidence="2"/>
<dbReference type="PANTHER" id="PTHR22984:SF11">
    <property type="entry name" value="AURORA KINASE-RELATED"/>
    <property type="match status" value="1"/>
</dbReference>
<keyword evidence="5 10" id="KW-0547">Nucleotide-binding</keyword>
<proteinExistence type="inferred from homology"/>
<dbReference type="PROSITE" id="PS00107">
    <property type="entry name" value="PROTEIN_KINASE_ATP"/>
    <property type="match status" value="1"/>
</dbReference>
<evidence type="ECO:0000256" key="5">
    <source>
        <dbReference type="ARBA" id="ARBA00022741"/>
    </source>
</evidence>
<evidence type="ECO:0000313" key="14">
    <source>
        <dbReference type="Proteomes" id="UP000830375"/>
    </source>
</evidence>
<dbReference type="Gene3D" id="3.30.200.20">
    <property type="entry name" value="Phosphorylase Kinase, domain 1"/>
    <property type="match status" value="1"/>
</dbReference>
<feature type="domain" description="Protein kinase" evidence="12">
    <location>
        <begin position="318"/>
        <end position="573"/>
    </location>
</feature>
<evidence type="ECO:0000256" key="10">
    <source>
        <dbReference type="PROSITE-ProRule" id="PRU10141"/>
    </source>
</evidence>
<dbReference type="PROSITE" id="PS00108">
    <property type="entry name" value="PROTEIN_KINASE_ST"/>
    <property type="match status" value="1"/>
</dbReference>
<keyword evidence="14" id="KW-1185">Reference proteome</keyword>
<comment type="similarity">
    <text evidence="1">Belongs to the protein kinase superfamily. CAMK Ser/Thr protein kinase family. PIM subfamily.</text>
</comment>
<dbReference type="InterPro" id="IPR000719">
    <property type="entry name" value="Prot_kinase_dom"/>
</dbReference>
<evidence type="ECO:0000256" key="7">
    <source>
        <dbReference type="ARBA" id="ARBA00022840"/>
    </source>
</evidence>
<dbReference type="EMBL" id="JACTAM010000020">
    <property type="protein sequence ID" value="KAI2651916.1"/>
    <property type="molecule type" value="Genomic_DNA"/>
</dbReference>
<dbReference type="PROSITE" id="PS50011">
    <property type="entry name" value="PROTEIN_KINASE_DOM"/>
    <property type="match status" value="1"/>
</dbReference>
<dbReference type="Pfam" id="PF00069">
    <property type="entry name" value="Pkinase"/>
    <property type="match status" value="1"/>
</dbReference>
<evidence type="ECO:0000313" key="13">
    <source>
        <dbReference type="EMBL" id="KAI2651916.1"/>
    </source>
</evidence>
<evidence type="ECO:0000256" key="8">
    <source>
        <dbReference type="ARBA" id="ARBA00047899"/>
    </source>
</evidence>
<evidence type="ECO:0000256" key="1">
    <source>
        <dbReference type="ARBA" id="ARBA00005505"/>
    </source>
</evidence>